<comment type="similarity">
    <text evidence="2">Belongs to the ABC transporter superfamily.</text>
</comment>
<dbReference type="InterPro" id="IPR015856">
    <property type="entry name" value="ABC_transpr_CbiO/EcfA_su"/>
</dbReference>
<dbReference type="NCBIfam" id="NF010167">
    <property type="entry name" value="PRK13648.1"/>
    <property type="match status" value="2"/>
</dbReference>
<reference evidence="10 11" key="1">
    <citation type="journal article" date="2018" name="J. Microbiol.">
        <title>Salicibibacter kimchii gen. nov., sp. nov., a moderately halophilic and alkalitolerant bacterium in the family Bacillaceae, isolated from kimchi.</title>
        <authorList>
            <person name="Jang J.Y."/>
            <person name="Oh Y.J."/>
            <person name="Lim S.K."/>
            <person name="Park H.K."/>
            <person name="Lee C."/>
            <person name="Kim J.Y."/>
            <person name="Lee M.A."/>
            <person name="Choi H.J."/>
        </authorList>
    </citation>
    <scope>NUCLEOTIDE SEQUENCE [LARGE SCALE GENOMIC DNA]</scope>
    <source>
        <strain evidence="10 11">NKC1-1</strain>
    </source>
</reference>
<dbReference type="PANTHER" id="PTHR43553:SF19">
    <property type="entry name" value="HMP_THIAMINE IMPORT ATP-BINDING PROTEIN YKOD-RELATED"/>
    <property type="match status" value="1"/>
</dbReference>
<dbReference type="PROSITE" id="PS00211">
    <property type="entry name" value="ABC_TRANSPORTER_1"/>
    <property type="match status" value="2"/>
</dbReference>
<evidence type="ECO:0000256" key="6">
    <source>
        <dbReference type="ARBA" id="ARBA00022840"/>
    </source>
</evidence>
<dbReference type="SMART" id="SM00382">
    <property type="entry name" value="AAA"/>
    <property type="match status" value="2"/>
</dbReference>
<dbReference type="GO" id="GO:0043190">
    <property type="term" value="C:ATP-binding cassette (ABC) transporter complex"/>
    <property type="evidence" value="ECO:0007669"/>
    <property type="project" value="TreeGrafter"/>
</dbReference>
<evidence type="ECO:0000313" key="11">
    <source>
        <dbReference type="Proteomes" id="UP000252100"/>
    </source>
</evidence>
<dbReference type="SUPFAM" id="SSF52540">
    <property type="entry name" value="P-loop containing nucleoside triphosphate hydrolases"/>
    <property type="match status" value="2"/>
</dbReference>
<keyword evidence="8" id="KW-0472">Membrane</keyword>
<keyword evidence="5" id="KW-0547">Nucleotide-binding</keyword>
<dbReference type="PROSITE" id="PS50893">
    <property type="entry name" value="ABC_TRANSPORTER_2"/>
    <property type="match status" value="2"/>
</dbReference>
<dbReference type="InterPro" id="IPR003593">
    <property type="entry name" value="AAA+_ATPase"/>
</dbReference>
<name>A0A345C399_9BACI</name>
<keyword evidence="4" id="KW-1003">Cell membrane</keyword>
<dbReference type="EMBL" id="CP031092">
    <property type="protein sequence ID" value="AXF57680.1"/>
    <property type="molecule type" value="Genomic_DNA"/>
</dbReference>
<dbReference type="InterPro" id="IPR027417">
    <property type="entry name" value="P-loop_NTPase"/>
</dbReference>
<dbReference type="AlphaFoldDB" id="A0A345C399"/>
<dbReference type="KEGG" id="rue:DT065_18025"/>
<keyword evidence="6 10" id="KW-0067">ATP-binding</keyword>
<gene>
    <name evidence="10" type="ORF">DT065_18025</name>
</gene>
<evidence type="ECO:0000256" key="3">
    <source>
        <dbReference type="ARBA" id="ARBA00022448"/>
    </source>
</evidence>
<feature type="domain" description="ABC transporter" evidence="9">
    <location>
        <begin position="22"/>
        <end position="263"/>
    </location>
</feature>
<accession>A0A345C399</accession>
<dbReference type="Pfam" id="PF00005">
    <property type="entry name" value="ABC_tran"/>
    <property type="match status" value="2"/>
</dbReference>
<comment type="subcellular location">
    <subcellularLocation>
        <location evidence="1">Cell membrane</location>
        <topology evidence="1">Peripheral membrane protein</topology>
    </subcellularLocation>
</comment>
<evidence type="ECO:0000256" key="4">
    <source>
        <dbReference type="ARBA" id="ARBA00022475"/>
    </source>
</evidence>
<keyword evidence="11" id="KW-1185">Reference proteome</keyword>
<evidence type="ECO:0000313" key="10">
    <source>
        <dbReference type="EMBL" id="AXF57680.1"/>
    </source>
</evidence>
<dbReference type="Proteomes" id="UP000252100">
    <property type="component" value="Chromosome"/>
</dbReference>
<evidence type="ECO:0000256" key="1">
    <source>
        <dbReference type="ARBA" id="ARBA00004202"/>
    </source>
</evidence>
<proteinExistence type="inferred from homology"/>
<evidence type="ECO:0000256" key="7">
    <source>
        <dbReference type="ARBA" id="ARBA00022967"/>
    </source>
</evidence>
<dbReference type="InterPro" id="IPR003439">
    <property type="entry name" value="ABC_transporter-like_ATP-bd"/>
</dbReference>
<sequence>MISHWDVKNYNNRGRRATVVCVQTEQLSIRYPTNETSTVQDITAFFRSGSRSLILGPSGVGKSTLTLALNGIIPQSLDAEVSGEIAIGDVHPQHQTVGEMSRKVGILFQDPETQFCMYSVEEEVAFGLENLQVPREKMEAVIHDSLQNTGLLHVRQAPIHALSGGMKQKLALACLMAIDPEVLILDEPTANLDPQATIDVFALIDHWGKHANKTMIFIEHQLDDMIHFIDDVIILNKNGKVAYTGKPRALFQEHANQLLTDGIWLPKTVRAAITLEDRIKWDPFPLVPTELEQQLKKEGIPEPTMPYPKAKEEPKSEKPIVEMQDIYYQYDHKSKNPFVLSGLTLHIHRGEFVALAGPNGAGKSTVAQLLLGVKKPSSGVIKWKDRSLASWPDDQFMSQIGLVMQNPESQFITERVDEEVSFGPKRMGWSKDERQSHVDQLLETFNLAHVRAQNPFSLSQGQKRRLSVATMLISNQELLILDEPTFGQDAENTEQLMKLLKSLQQQGKTILMITHDMGLVDQYASRMIVLQEGGCAYEGEPVTFLHSLHYQPLRAQTNLITPMDRKLHQWQHQVQQKVSVQYA</sequence>
<dbReference type="CDD" id="cd03225">
    <property type="entry name" value="ABC_cobalt_CbiO_domain1"/>
    <property type="match status" value="2"/>
</dbReference>
<feature type="domain" description="ABC transporter" evidence="9">
    <location>
        <begin position="321"/>
        <end position="557"/>
    </location>
</feature>
<keyword evidence="7" id="KW-1278">Translocase</keyword>
<evidence type="ECO:0000256" key="5">
    <source>
        <dbReference type="ARBA" id="ARBA00022741"/>
    </source>
</evidence>
<dbReference type="Gene3D" id="3.40.50.300">
    <property type="entry name" value="P-loop containing nucleotide triphosphate hydrolases"/>
    <property type="match status" value="2"/>
</dbReference>
<dbReference type="GO" id="GO:0005524">
    <property type="term" value="F:ATP binding"/>
    <property type="evidence" value="ECO:0007669"/>
    <property type="project" value="UniProtKB-KW"/>
</dbReference>
<keyword evidence="3" id="KW-0813">Transport</keyword>
<evidence type="ECO:0000256" key="8">
    <source>
        <dbReference type="ARBA" id="ARBA00023136"/>
    </source>
</evidence>
<organism evidence="10 11">
    <name type="scientific">Salicibibacter kimchii</name>
    <dbReference type="NCBI Taxonomy" id="2099786"/>
    <lineage>
        <taxon>Bacteria</taxon>
        <taxon>Bacillati</taxon>
        <taxon>Bacillota</taxon>
        <taxon>Bacilli</taxon>
        <taxon>Bacillales</taxon>
        <taxon>Bacillaceae</taxon>
        <taxon>Salicibibacter</taxon>
    </lineage>
</organism>
<dbReference type="PANTHER" id="PTHR43553">
    <property type="entry name" value="HEAVY METAL TRANSPORTER"/>
    <property type="match status" value="1"/>
</dbReference>
<dbReference type="GO" id="GO:0016887">
    <property type="term" value="F:ATP hydrolysis activity"/>
    <property type="evidence" value="ECO:0007669"/>
    <property type="project" value="InterPro"/>
</dbReference>
<protein>
    <submittedName>
        <fullName evidence="10">ABC transporter ATP-binding protein</fullName>
    </submittedName>
</protein>
<dbReference type="GO" id="GO:0042626">
    <property type="term" value="F:ATPase-coupled transmembrane transporter activity"/>
    <property type="evidence" value="ECO:0007669"/>
    <property type="project" value="TreeGrafter"/>
</dbReference>
<dbReference type="InterPro" id="IPR050095">
    <property type="entry name" value="ECF_ABC_transporter_ATP-bd"/>
</dbReference>
<dbReference type="InterPro" id="IPR017871">
    <property type="entry name" value="ABC_transporter-like_CS"/>
</dbReference>
<evidence type="ECO:0000256" key="2">
    <source>
        <dbReference type="ARBA" id="ARBA00005417"/>
    </source>
</evidence>
<evidence type="ECO:0000259" key="9">
    <source>
        <dbReference type="PROSITE" id="PS50893"/>
    </source>
</evidence>